<evidence type="ECO:0000259" key="2">
    <source>
        <dbReference type="Pfam" id="PF13229"/>
    </source>
</evidence>
<dbReference type="InterPro" id="IPR039448">
    <property type="entry name" value="Beta_helix"/>
</dbReference>
<dbReference type="Gene3D" id="2.160.20.10">
    <property type="entry name" value="Single-stranded right-handed beta-helix, Pectin lyase-like"/>
    <property type="match status" value="2"/>
</dbReference>
<proteinExistence type="predicted"/>
<sequence>MKQISIQLDLVGHPLFNLPKSTQMPTKQSYLFVIVFLISLTTFSRDIYVAKNGDDSNPGTLENPYLTISKAAGEATAGDIVYIREGTYQETLIPANSGSPGQPIVFQSFPGEKVIITAMDALSGWSQDSGSFYKTTISFTSLGQENFVMNDATALDLARWPNKTESDPFALGSIRNTGGSSGDVINGAYLTEASIPGIDWTGGALWFYGDKPGSGWLAWKRMITGSSAGRVNFDHTTTTNETWVRTFHAPADLGDFYLEGVKGALDYENEWYFDESTSTLYVQLPEGQTPIDGKVKMRRRLETINLKDKKYIEIKNLAVFGGSINMEDSSTWWASNANSKTTNNLLYGVTSFFGNHTQGITNSSRTNNANIHVQGSNNRVEKCEIAFNAGAGLVVRGNNQQILDNYIHDCNFLGSYDGPLVIRGIKNSLVKNNTVFRGGRDAVQYNGSDNEFAYNDISRSNRIADDCALFYTVGAQYTTEIHHNWFHDTASSGKKYKAAGIYLDNDAAGFVVHHNVVWNTEWTNVQINWNGTDIDIFNNTLWNGSEVMGAWHKDGTAFSNVRVWNNLGSDSNWEPQSDKQNNLVVPASTFMNVANGDFTLNDGASAIDQGKDIPGITDGFSGDQPDVGAYEKGGEQWVAGITWQPLYGAAGLGCYGLPGEDCIAVDPNDKDNDGVNNADDECPETPLGTSVDTKGCAVFSLAADNFKIKGTGESCSNSDDGTISISSTVTSYQFKGKIKETGTEKNFTSDALFNNLSAGTYTLCITTTAHANYEQCFVIAIDEPEDLSVSSKIDNSTNQLTLSLKGSDNYNIELNGVVTHTAQDEITLDLSKGQNQLSVQADKFCQGEYTEVISVFDGVTVFPNQVKDELTVAFSHALDSLVTLELISATGKVVLTKTESAGNQTTTVDTSNLSSGIYFLNITAKNINSQAKIVKQ</sequence>
<dbReference type="Pfam" id="PF13229">
    <property type="entry name" value="Beta_helix"/>
    <property type="match status" value="1"/>
</dbReference>
<dbReference type="PANTHER" id="PTHR36453:SF1">
    <property type="entry name" value="RIGHT HANDED BETA HELIX DOMAIN-CONTAINING PROTEIN"/>
    <property type="match status" value="1"/>
</dbReference>
<keyword evidence="6" id="KW-1185">Reference proteome</keyword>
<dbReference type="GO" id="GO:0005509">
    <property type="term" value="F:calcium ion binding"/>
    <property type="evidence" value="ECO:0007669"/>
    <property type="project" value="InterPro"/>
</dbReference>
<dbReference type="InterPro" id="IPR028974">
    <property type="entry name" value="TSP_type-3_rpt"/>
</dbReference>
<dbReference type="Pfam" id="PF22842">
    <property type="entry name" value="Pel9A-like_beta_helix"/>
    <property type="match status" value="1"/>
</dbReference>
<dbReference type="InterPro" id="IPR053868">
    <property type="entry name" value="Pel9A-like_beta_helix"/>
</dbReference>
<dbReference type="InterPro" id="IPR012334">
    <property type="entry name" value="Pectin_lyas_fold"/>
</dbReference>
<dbReference type="Proteomes" id="UP000540519">
    <property type="component" value="Unassembled WGS sequence"/>
</dbReference>
<dbReference type="InterPro" id="IPR011050">
    <property type="entry name" value="Pectin_lyase_fold/virulence"/>
</dbReference>
<protein>
    <submittedName>
        <fullName evidence="5">T9SS C-terminal target domain-containing protein</fullName>
    </submittedName>
</protein>
<organism evidence="5 6">
    <name type="scientific">Zobellia amurskyensis</name>
    <dbReference type="NCBI Taxonomy" id="248905"/>
    <lineage>
        <taxon>Bacteria</taxon>
        <taxon>Pseudomonadati</taxon>
        <taxon>Bacteroidota</taxon>
        <taxon>Flavobacteriia</taxon>
        <taxon>Flavobacteriales</taxon>
        <taxon>Flavobacteriaceae</taxon>
        <taxon>Zobellia</taxon>
    </lineage>
</organism>
<dbReference type="SUPFAM" id="SSF103647">
    <property type="entry name" value="TSP type-3 repeat"/>
    <property type="match status" value="1"/>
</dbReference>
<accession>A0A7X2ZTV6</accession>
<reference evidence="5 6" key="1">
    <citation type="journal article" date="2019" name="Mar. Drugs">
        <title>Comparative Genomics and CAZyme Genome Repertoires of Marine Zobellia amurskyensis KMM 3526(T) and Zobellia laminariae KMM 3676(T).</title>
        <authorList>
            <person name="Chernysheva N."/>
            <person name="Bystritskaya E."/>
            <person name="Stenkova A."/>
            <person name="Golovkin I."/>
            <person name="Nedashkovskaya O."/>
            <person name="Isaeva M."/>
        </authorList>
    </citation>
    <scope>NUCLEOTIDE SEQUENCE [LARGE SCALE GENOMIC DNA]</scope>
    <source>
        <strain evidence="5 6">KMM 3526</strain>
    </source>
</reference>
<evidence type="ECO:0000259" key="3">
    <source>
        <dbReference type="Pfam" id="PF18962"/>
    </source>
</evidence>
<dbReference type="InterPro" id="IPR006626">
    <property type="entry name" value="PbH1"/>
</dbReference>
<name>A0A7X2ZTV6_9FLAO</name>
<evidence type="ECO:0000313" key="5">
    <source>
        <dbReference type="EMBL" id="MUH36296.1"/>
    </source>
</evidence>
<dbReference type="AlphaFoldDB" id="A0A7X2ZTV6"/>
<comment type="caution">
    <text evidence="5">The sequence shown here is derived from an EMBL/GenBank/DDBJ whole genome shotgun (WGS) entry which is preliminary data.</text>
</comment>
<evidence type="ECO:0000313" key="6">
    <source>
        <dbReference type="Proteomes" id="UP000540519"/>
    </source>
</evidence>
<dbReference type="NCBIfam" id="TIGR04183">
    <property type="entry name" value="Por_Secre_tail"/>
    <property type="match status" value="1"/>
</dbReference>
<evidence type="ECO:0000256" key="1">
    <source>
        <dbReference type="ARBA" id="ARBA00022729"/>
    </source>
</evidence>
<keyword evidence="1" id="KW-0732">Signal</keyword>
<dbReference type="SUPFAM" id="SSF51126">
    <property type="entry name" value="Pectin lyase-like"/>
    <property type="match status" value="1"/>
</dbReference>
<dbReference type="PANTHER" id="PTHR36453">
    <property type="entry name" value="SECRETED PROTEIN-RELATED"/>
    <property type="match status" value="1"/>
</dbReference>
<evidence type="ECO:0000259" key="4">
    <source>
        <dbReference type="Pfam" id="PF22842"/>
    </source>
</evidence>
<feature type="domain" description="Right handed beta helix" evidence="2">
    <location>
        <begin position="360"/>
        <end position="516"/>
    </location>
</feature>
<gene>
    <name evidence="5" type="ORF">D9O36_10630</name>
</gene>
<dbReference type="InterPro" id="IPR026444">
    <property type="entry name" value="Secre_tail"/>
</dbReference>
<dbReference type="SMART" id="SM00710">
    <property type="entry name" value="PbH1"/>
    <property type="match status" value="5"/>
</dbReference>
<dbReference type="Pfam" id="PF18962">
    <property type="entry name" value="Por_Secre_tail"/>
    <property type="match status" value="1"/>
</dbReference>
<feature type="domain" description="Secretion system C-terminal sorting" evidence="3">
    <location>
        <begin position="861"/>
        <end position="934"/>
    </location>
</feature>
<dbReference type="EMBL" id="RCNR01000017">
    <property type="protein sequence ID" value="MUH36296.1"/>
    <property type="molecule type" value="Genomic_DNA"/>
</dbReference>
<feature type="domain" description="Pel9A-like right handed beta-helix region" evidence="4">
    <location>
        <begin position="46"/>
        <end position="96"/>
    </location>
</feature>